<keyword evidence="4 8" id="KW-0812">Transmembrane</keyword>
<dbReference type="Gene3D" id="2.40.170.20">
    <property type="entry name" value="TonB-dependent receptor, beta-barrel domain"/>
    <property type="match status" value="1"/>
</dbReference>
<evidence type="ECO:0000313" key="12">
    <source>
        <dbReference type="EMBL" id="GAA4437453.1"/>
    </source>
</evidence>
<evidence type="ECO:0000256" key="2">
    <source>
        <dbReference type="ARBA" id="ARBA00022448"/>
    </source>
</evidence>
<feature type="domain" description="TonB-dependent receptor plug" evidence="11">
    <location>
        <begin position="219"/>
        <end position="323"/>
    </location>
</feature>
<dbReference type="InterPro" id="IPR039426">
    <property type="entry name" value="TonB-dep_rcpt-like"/>
</dbReference>
<dbReference type="Gene3D" id="2.60.40.1120">
    <property type="entry name" value="Carboxypeptidase-like, regulatory domain"/>
    <property type="match status" value="1"/>
</dbReference>
<dbReference type="InterPro" id="IPR036942">
    <property type="entry name" value="Beta-barrel_TonB_sf"/>
</dbReference>
<evidence type="ECO:0000259" key="11">
    <source>
        <dbReference type="Pfam" id="PF07715"/>
    </source>
</evidence>
<keyword evidence="2 8" id="KW-0813">Transport</keyword>
<dbReference type="Pfam" id="PF00593">
    <property type="entry name" value="TonB_dep_Rec_b-barrel"/>
    <property type="match status" value="1"/>
</dbReference>
<dbReference type="InterPro" id="IPR037066">
    <property type="entry name" value="Plug_dom_sf"/>
</dbReference>
<dbReference type="InterPro" id="IPR023997">
    <property type="entry name" value="TonB-dep_OMP_SusC/RagA_CS"/>
</dbReference>
<dbReference type="Proteomes" id="UP001501508">
    <property type="component" value="Unassembled WGS sequence"/>
</dbReference>
<name>A0ABP8LWI9_9BACT</name>
<evidence type="ECO:0000256" key="4">
    <source>
        <dbReference type="ARBA" id="ARBA00022692"/>
    </source>
</evidence>
<dbReference type="InterPro" id="IPR000531">
    <property type="entry name" value="Beta-barrel_TonB"/>
</dbReference>
<keyword evidence="12" id="KW-0675">Receptor</keyword>
<dbReference type="PROSITE" id="PS52016">
    <property type="entry name" value="TONB_DEPENDENT_REC_3"/>
    <property type="match status" value="1"/>
</dbReference>
<evidence type="ECO:0000313" key="13">
    <source>
        <dbReference type="Proteomes" id="UP001501508"/>
    </source>
</evidence>
<keyword evidence="13" id="KW-1185">Reference proteome</keyword>
<dbReference type="Gene3D" id="2.170.130.10">
    <property type="entry name" value="TonB-dependent receptor, plug domain"/>
    <property type="match status" value="1"/>
</dbReference>
<keyword evidence="3 8" id="KW-1134">Transmembrane beta strand</keyword>
<dbReference type="NCBIfam" id="TIGR04056">
    <property type="entry name" value="OMP_RagA_SusC"/>
    <property type="match status" value="1"/>
</dbReference>
<proteinExistence type="inferred from homology"/>
<dbReference type="Pfam" id="PF07715">
    <property type="entry name" value="Plug"/>
    <property type="match status" value="1"/>
</dbReference>
<protein>
    <submittedName>
        <fullName evidence="12">TonB-dependent receptor</fullName>
    </submittedName>
</protein>
<evidence type="ECO:0000256" key="3">
    <source>
        <dbReference type="ARBA" id="ARBA00022452"/>
    </source>
</evidence>
<gene>
    <name evidence="12" type="ORF">GCM10023091_16670</name>
</gene>
<dbReference type="NCBIfam" id="TIGR04057">
    <property type="entry name" value="SusC_RagA_signa"/>
    <property type="match status" value="1"/>
</dbReference>
<comment type="subcellular location">
    <subcellularLocation>
        <location evidence="1 8">Cell outer membrane</location>
        <topology evidence="1 8">Multi-pass membrane protein</topology>
    </subcellularLocation>
</comment>
<evidence type="ECO:0000256" key="8">
    <source>
        <dbReference type="PROSITE-ProRule" id="PRU01360"/>
    </source>
</evidence>
<comment type="similarity">
    <text evidence="8 9">Belongs to the TonB-dependent receptor family.</text>
</comment>
<dbReference type="InterPro" id="IPR008969">
    <property type="entry name" value="CarboxyPept-like_regulatory"/>
</dbReference>
<evidence type="ECO:0000256" key="7">
    <source>
        <dbReference type="ARBA" id="ARBA00023237"/>
    </source>
</evidence>
<dbReference type="SUPFAM" id="SSF49464">
    <property type="entry name" value="Carboxypeptidase regulatory domain-like"/>
    <property type="match status" value="1"/>
</dbReference>
<dbReference type="EMBL" id="BAABEY010000018">
    <property type="protein sequence ID" value="GAA4437453.1"/>
    <property type="molecule type" value="Genomic_DNA"/>
</dbReference>
<evidence type="ECO:0000256" key="5">
    <source>
        <dbReference type="ARBA" id="ARBA00023077"/>
    </source>
</evidence>
<dbReference type="InterPro" id="IPR023996">
    <property type="entry name" value="TonB-dep_OMP_SusC/RagA"/>
</dbReference>
<evidence type="ECO:0000259" key="10">
    <source>
        <dbReference type="Pfam" id="PF00593"/>
    </source>
</evidence>
<keyword evidence="5 9" id="KW-0798">TonB box</keyword>
<accession>A0ABP8LWI9</accession>
<organism evidence="12 13">
    <name type="scientific">Ravibacter arvi</name>
    <dbReference type="NCBI Taxonomy" id="2051041"/>
    <lineage>
        <taxon>Bacteria</taxon>
        <taxon>Pseudomonadati</taxon>
        <taxon>Bacteroidota</taxon>
        <taxon>Cytophagia</taxon>
        <taxon>Cytophagales</taxon>
        <taxon>Spirosomataceae</taxon>
        <taxon>Ravibacter</taxon>
    </lineage>
</organism>
<evidence type="ECO:0000256" key="1">
    <source>
        <dbReference type="ARBA" id="ARBA00004571"/>
    </source>
</evidence>
<reference evidence="13" key="1">
    <citation type="journal article" date="2019" name="Int. J. Syst. Evol. Microbiol.">
        <title>The Global Catalogue of Microorganisms (GCM) 10K type strain sequencing project: providing services to taxonomists for standard genome sequencing and annotation.</title>
        <authorList>
            <consortium name="The Broad Institute Genomics Platform"/>
            <consortium name="The Broad Institute Genome Sequencing Center for Infectious Disease"/>
            <person name="Wu L."/>
            <person name="Ma J."/>
        </authorList>
    </citation>
    <scope>NUCLEOTIDE SEQUENCE [LARGE SCALE GENOMIC DNA]</scope>
    <source>
        <strain evidence="13">JCM 31920</strain>
    </source>
</reference>
<evidence type="ECO:0000256" key="6">
    <source>
        <dbReference type="ARBA" id="ARBA00023136"/>
    </source>
</evidence>
<feature type="domain" description="TonB-dependent receptor-like beta-barrel" evidence="10">
    <location>
        <begin position="518"/>
        <end position="1141"/>
    </location>
</feature>
<dbReference type="SUPFAM" id="SSF56935">
    <property type="entry name" value="Porins"/>
    <property type="match status" value="1"/>
</dbReference>
<evidence type="ECO:0000256" key="9">
    <source>
        <dbReference type="RuleBase" id="RU003357"/>
    </source>
</evidence>
<sequence length="1181" mass="131285">MLAQVEKVPGSPAEQTSPLTLTEALARLKVQYRVNILFEERTLLHHTVSPEVLKSNTTLEASLKALLEPLGLRFKKKKNNYIILSGNAQLKKEPEAESQRLAPDVLPPASADGGSSLLSFRTKAERLVSGKVADEKGEGLPGVSILQKGTQRGTITDGAGNFSLEITGGEAILVFSFVGFRSQEVAAGNRATLDVVMQVDEKSLEEVVIVGYGTQKRVNMTGAVDVISGAQLESRPAPTVSQLLQGQSPGLNFSVGSSGMEPGASMNVNIRGIGSLNGGSPFVLIDGFPGSMDRLNPNDIESISVLKDAAASAIYGARAPYGVILITTKKGKREGKMTVSYNGNVSRNTPDRLPSMLDSYTFARVMNEMGDNAGGRAYPQATLDRIIAYQKGDWDYLKQFLPTDATHYETVALPGGRWAHTNDSHANYDWYKDFYGHSINQNHNVSIQGGSAKAGYYLSAGYVGQNGVLNYGVDTYRRYNLNAKINMAVNDRWDIRYETRFMKAPRERFNSENGSAETGYDLLFRQITRTVPTQAKYDPYGNYSMISKIPAIEYRGTDRTETTDNWQILATEFRPLKGWKINADFAYNGIAVDRSNRNNLLTEFYSDGRIVPLASTVPNRIEQITQNNHYWVANLFTTYDWQINANHHLQAMAGMQQEYDKTHAINVAKTALVVESVPSLQTANGDVTASERLLNWSTQGYFARVTYDFKEKYLFEVNGRYDGTSRFISNRRWGFFPSFSMGWNLDKENFWRSIQPYVNSFKVRASWGQLGNQQVSPYQDLALMPLNTGKLNWIFRYGDNRQAGYTGTPVLVSPNLTWETATTKNLGFNLSFLDHSLTTDVDIYERVTTDMIGPSEPVPGVLGAAVPSSNNATLRTRGWEVALKWNKRANANLSYYAGLNYHDARSFVSKYRNPTGLITDWYPGKEVGEIWGFTVNKLFQTDAEVEAYRANVDLSNIFNSWSAGDVKYEDINGDGKINRGANTLSDPGDLSIIGNNSPRHQFGLSAGVNFRSFDFSFLIRATAKRDYFFATGSNNIRYWGVNTIYFTGMTPEHLDYFRDKEGDAATGLYEGRDNLNQDAFWPKPYLDQAQNDKNRHASTRYLVNAAYIRLQNMQLGYTLPSGLLNKYSIRNLRVYASCENLFTRTGLMKGMDPVALTGFGGGAGATYGSDRIISLGLSLSL</sequence>
<comment type="caution">
    <text evidence="12">The sequence shown here is derived from an EMBL/GenBank/DDBJ whole genome shotgun (WGS) entry which is preliminary data.</text>
</comment>
<dbReference type="Gene3D" id="3.55.50.30">
    <property type="match status" value="1"/>
</dbReference>
<dbReference type="InterPro" id="IPR012910">
    <property type="entry name" value="Plug_dom"/>
</dbReference>
<dbReference type="Pfam" id="PF13715">
    <property type="entry name" value="CarbopepD_reg_2"/>
    <property type="match status" value="1"/>
</dbReference>
<keyword evidence="6 8" id="KW-0472">Membrane</keyword>
<keyword evidence="7 8" id="KW-0998">Cell outer membrane</keyword>